<evidence type="ECO:0000313" key="2">
    <source>
        <dbReference type="Proteomes" id="UP000183758"/>
    </source>
</evidence>
<gene>
    <name evidence="1" type="ORF">AUK04_04200</name>
</gene>
<comment type="caution">
    <text evidence="1">The sequence shown here is derived from an EMBL/GenBank/DDBJ whole genome shotgun (WGS) entry which is preliminary data.</text>
</comment>
<proteinExistence type="predicted"/>
<name>A0A1J5HDW0_9BACT</name>
<protein>
    <submittedName>
        <fullName evidence="1">Uncharacterized protein</fullName>
    </submittedName>
</protein>
<dbReference type="AlphaFoldDB" id="A0A1J5HDW0"/>
<accession>A0A1J5HDW0</accession>
<sequence length="329" mass="37526">MTELPGYSEQPICVRRLGHPEESVPPENPFAVDFARNCQTAIANLRRRIAERGELPTNENDRGYIDPVTRILISGEGDRTLVAMRNKFSNLRVMSYAEGRLNLIYMAFGGDNYHPLEHEMLITKGILRNPEGVLFFEYYDPLRGRKKVVLEKQVAFEEFLRTNKHSQSQGRAARQYWEFLVGDSRSSQYRLYPSAGSPSTEIRSNDGSVGLCDQLMITFANGRYDLSLANDPELGRFITDDIDVPIQNDGISCEMFTMLAAFQRWLLKKPLNRSESLEKSIARRQLESDFGVKFPTRNEAIVQYGRLEEGVPSSRKIIVLPTPRKINVP</sequence>
<evidence type="ECO:0000313" key="1">
    <source>
        <dbReference type="EMBL" id="OIP82732.1"/>
    </source>
</evidence>
<organism evidence="1 2">
    <name type="scientific">Candidatus Roizmanbacteria bacterium CG2_30_33_16</name>
    <dbReference type="NCBI Taxonomy" id="1805340"/>
    <lineage>
        <taxon>Bacteria</taxon>
        <taxon>Candidatus Roizmaniibacteriota</taxon>
    </lineage>
</organism>
<dbReference type="EMBL" id="MNZM01000105">
    <property type="protein sequence ID" value="OIP82732.1"/>
    <property type="molecule type" value="Genomic_DNA"/>
</dbReference>
<reference evidence="1 2" key="1">
    <citation type="journal article" date="2016" name="Environ. Microbiol.">
        <title>Genomic resolution of a cold subsurface aquifer community provides metabolic insights for novel microbes adapted to high CO concentrations.</title>
        <authorList>
            <person name="Probst A.J."/>
            <person name="Castelle C.J."/>
            <person name="Singh A."/>
            <person name="Brown C.T."/>
            <person name="Anantharaman K."/>
            <person name="Sharon I."/>
            <person name="Hug L.A."/>
            <person name="Burstein D."/>
            <person name="Emerson J.B."/>
            <person name="Thomas B.C."/>
            <person name="Banfield J.F."/>
        </authorList>
    </citation>
    <scope>NUCLEOTIDE SEQUENCE [LARGE SCALE GENOMIC DNA]</scope>
    <source>
        <strain evidence="1">CG2_30_33_16</strain>
    </source>
</reference>
<dbReference type="Proteomes" id="UP000183758">
    <property type="component" value="Unassembled WGS sequence"/>
</dbReference>